<evidence type="ECO:0000313" key="6">
    <source>
        <dbReference type="EMBL" id="HGH00085.1"/>
    </source>
</evidence>
<dbReference type="GO" id="GO:0043953">
    <property type="term" value="P:protein transport by the Tat complex"/>
    <property type="evidence" value="ECO:0007669"/>
    <property type="project" value="UniProtKB-UniRule"/>
</dbReference>
<keyword evidence="3 5" id="KW-1133">Transmembrane helix</keyword>
<feature type="transmembrane region" description="Helical" evidence="5">
    <location>
        <begin position="172"/>
        <end position="198"/>
    </location>
</feature>
<dbReference type="NCBIfam" id="TIGR00945">
    <property type="entry name" value="tatC"/>
    <property type="match status" value="1"/>
</dbReference>
<dbReference type="PRINTS" id="PR01840">
    <property type="entry name" value="TATCFAMILY"/>
</dbReference>
<feature type="transmembrane region" description="Helical" evidence="5">
    <location>
        <begin position="210"/>
        <end position="226"/>
    </location>
</feature>
<dbReference type="GO" id="GO:0009977">
    <property type="term" value="F:proton motive force dependent protein transmembrane transporter activity"/>
    <property type="evidence" value="ECO:0007669"/>
    <property type="project" value="TreeGrafter"/>
</dbReference>
<feature type="transmembrane region" description="Helical" evidence="5">
    <location>
        <begin position="82"/>
        <end position="103"/>
    </location>
</feature>
<dbReference type="PANTHER" id="PTHR30371">
    <property type="entry name" value="SEC-INDEPENDENT PROTEIN TRANSLOCASE PROTEIN TATC"/>
    <property type="match status" value="1"/>
</dbReference>
<dbReference type="EMBL" id="DTHO01000070">
    <property type="protein sequence ID" value="HGH00085.1"/>
    <property type="molecule type" value="Genomic_DNA"/>
</dbReference>
<reference evidence="6" key="1">
    <citation type="journal article" date="2020" name="mSystems">
        <title>Genome- and Community-Level Interaction Insights into Carbon Utilization and Element Cycling Functions of Hydrothermarchaeota in Hydrothermal Sediment.</title>
        <authorList>
            <person name="Zhou Z."/>
            <person name="Liu Y."/>
            <person name="Xu W."/>
            <person name="Pan J."/>
            <person name="Luo Z.H."/>
            <person name="Li M."/>
        </authorList>
    </citation>
    <scope>NUCLEOTIDE SEQUENCE [LARGE SCALE GENOMIC DNA]</scope>
    <source>
        <strain evidence="6">SpSt-788</strain>
    </source>
</reference>
<proteinExistence type="inferred from homology"/>
<dbReference type="GO" id="GO:0033281">
    <property type="term" value="C:TAT protein transport complex"/>
    <property type="evidence" value="ECO:0007669"/>
    <property type="project" value="UniProtKB-UniRule"/>
</dbReference>
<feature type="transmembrane region" description="Helical" evidence="5">
    <location>
        <begin position="20"/>
        <end position="37"/>
    </location>
</feature>
<organism evidence="6">
    <name type="scientific">Thermodesulfovibrio aggregans</name>
    <dbReference type="NCBI Taxonomy" id="86166"/>
    <lineage>
        <taxon>Bacteria</taxon>
        <taxon>Pseudomonadati</taxon>
        <taxon>Nitrospirota</taxon>
        <taxon>Thermodesulfovibrionia</taxon>
        <taxon>Thermodesulfovibrionales</taxon>
        <taxon>Thermodesulfovibrionaceae</taxon>
        <taxon>Thermodesulfovibrio</taxon>
    </lineage>
</organism>
<accession>A0A7C4ELZ4</accession>
<protein>
    <recommendedName>
        <fullName evidence="5">Sec-independent protein translocase protein TatC</fullName>
    </recommendedName>
</protein>
<feature type="transmembrane region" description="Helical" evidence="5">
    <location>
        <begin position="232"/>
        <end position="252"/>
    </location>
</feature>
<evidence type="ECO:0000256" key="5">
    <source>
        <dbReference type="HAMAP-Rule" id="MF_00902"/>
    </source>
</evidence>
<evidence type="ECO:0000256" key="1">
    <source>
        <dbReference type="ARBA" id="ARBA00004141"/>
    </source>
</evidence>
<dbReference type="HAMAP" id="MF_00902">
    <property type="entry name" value="TatC"/>
    <property type="match status" value="1"/>
</dbReference>
<keyword evidence="4 5" id="KW-0472">Membrane</keyword>
<feature type="transmembrane region" description="Helical" evidence="5">
    <location>
        <begin position="124"/>
        <end position="152"/>
    </location>
</feature>
<comment type="caution">
    <text evidence="6">The sequence shown here is derived from an EMBL/GenBank/DDBJ whole genome shotgun (WGS) entry which is preliminary data.</text>
</comment>
<evidence type="ECO:0000256" key="4">
    <source>
        <dbReference type="ARBA" id="ARBA00023136"/>
    </source>
</evidence>
<dbReference type="Pfam" id="PF00902">
    <property type="entry name" value="TatC"/>
    <property type="match status" value="1"/>
</dbReference>
<comment type="similarity">
    <text evidence="5">Belongs to the TatC family.</text>
</comment>
<sequence length="263" mass="29908">MEKQKMSLIEHLSELRKRIVICLVALAIAFIFTFSYSEHIFKLLLFPLNYTPKISLKEGLVFISDQKLQNTKLVFLGPAEAFWMNMKIALVSGFILTIPIIFYQIWKFVSPGLYQHEKRYIVPFVLSATGLFLMGVVFCYLIVLPFAMGFLLTYKVGDFLMPMLSVGLYVDFLLKFLLAFGFVFELPILIVITTRIGLITPGTLRKYRKLAIVLAFVIAGIVTPTPDAFNQTLMAVPMIILYEVGIWVSVLINRRSNKNGGKD</sequence>
<dbReference type="PANTHER" id="PTHR30371:SF0">
    <property type="entry name" value="SEC-INDEPENDENT PROTEIN TRANSLOCASE PROTEIN TATC, CHLOROPLASTIC-RELATED"/>
    <property type="match status" value="1"/>
</dbReference>
<keyword evidence="5" id="KW-0813">Transport</keyword>
<comment type="subcellular location">
    <subcellularLocation>
        <location evidence="5">Cell membrane</location>
        <topology evidence="5">Multi-pass membrane protein</topology>
    </subcellularLocation>
    <subcellularLocation>
        <location evidence="1">Membrane</location>
        <topology evidence="1">Multi-pass membrane protein</topology>
    </subcellularLocation>
</comment>
<name>A0A7C4ELZ4_9BACT</name>
<comment type="function">
    <text evidence="5">Part of the twin-arginine translocation (Tat) system that transports large folded proteins containing a characteristic twin-arginine motif in their signal peptide across membranes.</text>
</comment>
<keyword evidence="5" id="KW-0653">Protein transport</keyword>
<evidence type="ECO:0000256" key="2">
    <source>
        <dbReference type="ARBA" id="ARBA00022692"/>
    </source>
</evidence>
<keyword evidence="2 5" id="KW-0812">Transmembrane</keyword>
<evidence type="ECO:0000256" key="3">
    <source>
        <dbReference type="ARBA" id="ARBA00022989"/>
    </source>
</evidence>
<keyword evidence="5" id="KW-0811">Translocation</keyword>
<comment type="subunit">
    <text evidence="5">Forms a complex with TatA.</text>
</comment>
<dbReference type="InterPro" id="IPR002033">
    <property type="entry name" value="TatC"/>
</dbReference>
<gene>
    <name evidence="5 6" type="primary">tatC</name>
    <name evidence="6" type="ORF">ENV75_06540</name>
</gene>
<dbReference type="AlphaFoldDB" id="A0A7C4ELZ4"/>
<keyword evidence="5" id="KW-1003">Cell membrane</keyword>
<dbReference type="GO" id="GO:0065002">
    <property type="term" value="P:intracellular protein transmembrane transport"/>
    <property type="evidence" value="ECO:0007669"/>
    <property type="project" value="TreeGrafter"/>
</dbReference>